<dbReference type="CDD" id="cd00082">
    <property type="entry name" value="HisKA"/>
    <property type="match status" value="1"/>
</dbReference>
<dbReference type="InterPro" id="IPR036097">
    <property type="entry name" value="HisK_dim/P_sf"/>
</dbReference>
<dbReference type="SMART" id="SM00065">
    <property type="entry name" value="GAF"/>
    <property type="match status" value="1"/>
</dbReference>
<dbReference type="Gene3D" id="3.30.450.20">
    <property type="entry name" value="PAS domain"/>
    <property type="match status" value="1"/>
</dbReference>
<sequence length="1762" mass="191007">MTGNDPMQLRTVDERLITLAQLLGRPFDTTRFLRIATSVSKALEAHHDDAGAHCSLTPTAILVEPETFRVRLTAPADAPGLPSDSRSDFVPLAALAYIAPEQTGRLNRPVDARSDLYALGTVFYEMLTGRTPFTASSPLEWVRCHVAAQAVPPSEHTAGIPSALSLLVMRLLSKSADERYQSAAALHADLARADECWTINGYVPEIRLGGSRPSSKLQPKALHGRKRQLAQLGSALELVRAGGSAVAALAGQSGTGKTALAHEIRRRVIAEDGIFADGKFDQFRQGRPYSALGQAVNRIVATALESDVATRSRKAAEVLHCLGSSCHLLAGLADNLLLLIGNELPPAVAMDGQRRLHEALIRFLALFGSPGRPLALFLDDLQWADDGTLAFLEHVLDCGLPANVMLLLSYRDDEIGHDHVLSARRLSAGRASGGSAIHRLELAPLRADAVRTLVEDVLGRTDVPEAMLTSVGTGSSGNPLHILQLLGAAADAGLLHHQAQPHWSFDPATFEPGPRGLDELVRQRIRALPAETGSALAHLACLGNGFDDQVLATAAGMPKAALRDCLGPALEAGLIGISNDRIAFSHDRVQQAAFEQVEDAARVPMELTAGSRLIEGTLPEQVDERLFAMLGLMNRVPARMLGPHRIRVAELNVRASGRARQSAAYASALAYLERAELLLGEEGWSEQPRLAFEIALQACECTFLRGSLDEANRRLERLSARGISADQANDVVILRVKVLTGMDRNDQAVELGLNHLRERGLRLPGRPGHQAVADAYAAMLQALGDRPIEELQSLPLLADPALRHLVDLLSELTAAASYVDENLLGLILLTIAQLSIANGNAPGSCFAYVCLNMVVAFRFGDYDAGHRFGAVALRLVERPDLGSLKPRVLMCFGAMVSPWSHHIGAGRPLIEQAFTIAVRNGDMVFAAYARDMLVTNRAECGEVLETVEREATAALDFARNAGIGLVVAFLQSQRARIRSLRGATPSFGYFEDGNFSEASYERRLEADAGLVMAAFRYWTQKLELRFHADLLDDAEIAAERAGSLLWTSPSFFETANFRLFDGLLAARLLRNSVGAGRDDLRLRLGQAVDVYTIWARHSSSNFAARASLLAAELARADGRWEQAEQLYESALDAAAESGFPQIEGLVAEHAASFHLDRGLGRIAATYARVAHDSYERWGATAKVDQIAARHPDLRSRPQVPTDTEAGLDNLDHAAIVSALQTLATEMDSRVLIHRLLEVTLASAGADRGVLLLVRDGAFREIAIAETVGQEVTVSLDVGEAGREHCEAAVALVRTSGRPLILDRPGDDERFSGDTFVQSRKPRSLLVLPLIRQGDLTGALQLENNQVEGAFTPRHITLLELLAAQASTSLEIVRLYEGLLEENRVRQAVEESLRQSKAWLAAAQEISHTGSWRWNVPADEAEWSDEQYRILGLAPTLEPASLSILADRIHPDDRDWVLEDVKRALDEKLGFRHEFRIVRPDGEVRHVVGLGEPDASGRHGDFIGVIMDVTERKLAEDTVRTTQNDLAHAARLAMIGELAAAIIHEINQPLAATVVGAQAAIRWLGRAQPNLDEAKASMQEVAARARQASEIISGLRTLSRKGEANLIAVDLNATVDDVLPLLRYDLRNANVVLEVSLADGEVMVSGQRVQLQQVVVNLCRNAIEAMSEMQGRTRKLMVSTTSHDGEVIVSIRDTGPGIPADHTDRVFEPLFTTKEEGMGMGLAISRSIIDAHKGRLMLESSAAGTCFSIALPLLTSERCPSQA</sequence>
<dbReference type="InterPro" id="IPR036890">
    <property type="entry name" value="HATPase_C_sf"/>
</dbReference>
<dbReference type="PANTHER" id="PTHR43642">
    <property type="entry name" value="HYBRID SIGNAL TRANSDUCTION HISTIDINE KINASE G"/>
    <property type="match status" value="1"/>
</dbReference>
<dbReference type="Gene3D" id="3.30.565.10">
    <property type="entry name" value="Histidine kinase-like ATPase, C-terminal domain"/>
    <property type="match status" value="1"/>
</dbReference>
<dbReference type="Pfam" id="PF13191">
    <property type="entry name" value="AAA_16"/>
    <property type="match status" value="1"/>
</dbReference>
<dbReference type="InterPro" id="IPR005467">
    <property type="entry name" value="His_kinase_dom"/>
</dbReference>
<organism evidence="7 8">
    <name type="scientific">Methylorubrum extorquens</name>
    <name type="common">Methylobacterium dichloromethanicum</name>
    <name type="synonym">Methylobacterium extorquens</name>
    <dbReference type="NCBI Taxonomy" id="408"/>
    <lineage>
        <taxon>Bacteria</taxon>
        <taxon>Pseudomonadati</taxon>
        <taxon>Pseudomonadota</taxon>
        <taxon>Alphaproteobacteria</taxon>
        <taxon>Hyphomicrobiales</taxon>
        <taxon>Methylobacteriaceae</taxon>
        <taxon>Methylorubrum</taxon>
    </lineage>
</organism>
<feature type="domain" description="PAC" evidence="6">
    <location>
        <begin position="1470"/>
        <end position="1520"/>
    </location>
</feature>
<dbReference type="NCBIfam" id="TIGR00229">
    <property type="entry name" value="sensory_box"/>
    <property type="match status" value="1"/>
</dbReference>
<dbReference type="Gene3D" id="1.10.510.10">
    <property type="entry name" value="Transferase(Phosphotransferase) domain 1"/>
    <property type="match status" value="1"/>
</dbReference>
<dbReference type="InterPro" id="IPR003018">
    <property type="entry name" value="GAF"/>
</dbReference>
<evidence type="ECO:0000313" key="8">
    <source>
        <dbReference type="Proteomes" id="UP000180215"/>
    </source>
</evidence>
<dbReference type="Pfam" id="PF08447">
    <property type="entry name" value="PAS_3"/>
    <property type="match status" value="1"/>
</dbReference>
<dbReference type="GO" id="GO:0000155">
    <property type="term" value="F:phosphorelay sensor kinase activity"/>
    <property type="evidence" value="ECO:0007669"/>
    <property type="project" value="InterPro"/>
</dbReference>
<dbReference type="SUPFAM" id="SSF56112">
    <property type="entry name" value="Protein kinase-like (PK-like)"/>
    <property type="match status" value="1"/>
</dbReference>
<reference evidence="7 8" key="1">
    <citation type="submission" date="2016-10" db="EMBL/GenBank/DDBJ databases">
        <title>Draft genome sequence of Methylobacterium extorquens CP3, a seed endophyte of Crotalaria pumila with plant growth-promoting and metal tolerance properties.</title>
        <authorList>
            <person name="Sanchez-Lopez A.S."/>
            <person name="Van Hamme J.D."/>
            <person name="Thijs S."/>
            <person name="Mcammond B.M."/>
            <person name="Stevens V."/>
            <person name="Gonzalez-Chavez M.D.C."/>
            <person name="Vangronsveld J."/>
        </authorList>
    </citation>
    <scope>NUCLEOTIDE SEQUENCE [LARGE SCALE GENOMIC DNA]</scope>
    <source>
        <strain evidence="7 8">CP3</strain>
    </source>
</reference>
<dbReference type="InterPro" id="IPR000014">
    <property type="entry name" value="PAS"/>
</dbReference>
<dbReference type="PROSITE" id="PS50011">
    <property type="entry name" value="PROTEIN_KINASE_DOM"/>
    <property type="match status" value="1"/>
</dbReference>
<dbReference type="SMART" id="SM00387">
    <property type="entry name" value="HATPase_c"/>
    <property type="match status" value="1"/>
</dbReference>
<dbReference type="InterPro" id="IPR013655">
    <property type="entry name" value="PAS_fold_3"/>
</dbReference>
<dbReference type="PANTHER" id="PTHR43642:SF1">
    <property type="entry name" value="HYBRID SIGNAL TRANSDUCTION HISTIDINE KINASE G"/>
    <property type="match status" value="1"/>
</dbReference>
<dbReference type="InterPro" id="IPR029016">
    <property type="entry name" value="GAF-like_dom_sf"/>
</dbReference>
<dbReference type="PRINTS" id="PR00344">
    <property type="entry name" value="BCTRLSENSOR"/>
</dbReference>
<feature type="domain" description="Protein kinase" evidence="4">
    <location>
        <begin position="1"/>
        <end position="190"/>
    </location>
</feature>
<dbReference type="CDD" id="cd00130">
    <property type="entry name" value="PAS"/>
    <property type="match status" value="1"/>
</dbReference>
<dbReference type="Gene3D" id="3.40.50.300">
    <property type="entry name" value="P-loop containing nucleotide triphosphate hydrolases"/>
    <property type="match status" value="1"/>
</dbReference>
<dbReference type="PROSITE" id="PS50109">
    <property type="entry name" value="HIS_KIN"/>
    <property type="match status" value="1"/>
</dbReference>
<dbReference type="InterPro" id="IPR004358">
    <property type="entry name" value="Sig_transdc_His_kin-like_C"/>
</dbReference>
<dbReference type="Gene3D" id="3.30.450.40">
    <property type="match status" value="1"/>
</dbReference>
<dbReference type="Pfam" id="PF01590">
    <property type="entry name" value="GAF"/>
    <property type="match status" value="1"/>
</dbReference>
<name>A0A1S1P4N0_METEX</name>
<keyword evidence="3" id="KW-0597">Phosphoprotein</keyword>
<dbReference type="GO" id="GO:0005524">
    <property type="term" value="F:ATP binding"/>
    <property type="evidence" value="ECO:0007669"/>
    <property type="project" value="InterPro"/>
</dbReference>
<evidence type="ECO:0000259" key="4">
    <source>
        <dbReference type="PROSITE" id="PS50011"/>
    </source>
</evidence>
<comment type="catalytic activity">
    <reaction evidence="1">
        <text>ATP + protein L-histidine = ADP + protein N-phospho-L-histidine.</text>
        <dbReference type="EC" id="2.7.13.3"/>
    </reaction>
</comment>
<dbReference type="SUPFAM" id="SSF52540">
    <property type="entry name" value="P-loop containing nucleoside triphosphate hydrolases"/>
    <property type="match status" value="1"/>
</dbReference>
<evidence type="ECO:0000259" key="6">
    <source>
        <dbReference type="PROSITE" id="PS50113"/>
    </source>
</evidence>
<dbReference type="InterPro" id="IPR035965">
    <property type="entry name" value="PAS-like_dom_sf"/>
</dbReference>
<dbReference type="Pfam" id="PF00069">
    <property type="entry name" value="Pkinase"/>
    <property type="match status" value="1"/>
</dbReference>
<dbReference type="SUPFAM" id="SSF55785">
    <property type="entry name" value="PYP-like sensor domain (PAS domain)"/>
    <property type="match status" value="1"/>
</dbReference>
<protein>
    <recommendedName>
        <fullName evidence="2">histidine kinase</fullName>
        <ecNumber evidence="2">2.7.13.3</ecNumber>
    </recommendedName>
</protein>
<dbReference type="InterPro" id="IPR000700">
    <property type="entry name" value="PAS-assoc_C"/>
</dbReference>
<evidence type="ECO:0000313" key="7">
    <source>
        <dbReference type="EMBL" id="OHV15562.1"/>
    </source>
</evidence>
<dbReference type="Proteomes" id="UP000180215">
    <property type="component" value="Unassembled WGS sequence"/>
</dbReference>
<evidence type="ECO:0000259" key="5">
    <source>
        <dbReference type="PROSITE" id="PS50109"/>
    </source>
</evidence>
<dbReference type="InterPro" id="IPR011009">
    <property type="entry name" value="Kinase-like_dom_sf"/>
</dbReference>
<dbReference type="InterPro" id="IPR003594">
    <property type="entry name" value="HATPase_dom"/>
</dbReference>
<comment type="caution">
    <text evidence="7">The sequence shown here is derived from an EMBL/GenBank/DDBJ whole genome shotgun (WGS) entry which is preliminary data.</text>
</comment>
<dbReference type="SUPFAM" id="SSF55781">
    <property type="entry name" value="GAF domain-like"/>
    <property type="match status" value="1"/>
</dbReference>
<dbReference type="InterPro" id="IPR000719">
    <property type="entry name" value="Prot_kinase_dom"/>
</dbReference>
<dbReference type="InterPro" id="IPR027417">
    <property type="entry name" value="P-loop_NTPase"/>
</dbReference>
<dbReference type="InterPro" id="IPR053159">
    <property type="entry name" value="Hybrid_Histidine_Kinase"/>
</dbReference>
<dbReference type="EMBL" id="MNAO01000249">
    <property type="protein sequence ID" value="OHV15562.1"/>
    <property type="molecule type" value="Genomic_DNA"/>
</dbReference>
<dbReference type="Pfam" id="PF02518">
    <property type="entry name" value="HATPase_c"/>
    <property type="match status" value="1"/>
</dbReference>
<accession>A0A1S1P4N0</accession>
<dbReference type="SUPFAM" id="SSF47384">
    <property type="entry name" value="Homodimeric domain of signal transducing histidine kinase"/>
    <property type="match status" value="1"/>
</dbReference>
<evidence type="ECO:0000256" key="1">
    <source>
        <dbReference type="ARBA" id="ARBA00000085"/>
    </source>
</evidence>
<dbReference type="Gene3D" id="2.10.70.100">
    <property type="match status" value="1"/>
</dbReference>
<proteinExistence type="predicted"/>
<dbReference type="PROSITE" id="PS50113">
    <property type="entry name" value="PAC"/>
    <property type="match status" value="1"/>
</dbReference>
<dbReference type="InterPro" id="IPR003661">
    <property type="entry name" value="HisK_dim/P_dom"/>
</dbReference>
<dbReference type="SUPFAM" id="SSF55874">
    <property type="entry name" value="ATPase domain of HSP90 chaperone/DNA topoisomerase II/histidine kinase"/>
    <property type="match status" value="1"/>
</dbReference>
<evidence type="ECO:0000256" key="2">
    <source>
        <dbReference type="ARBA" id="ARBA00012438"/>
    </source>
</evidence>
<dbReference type="InterPro" id="IPR041664">
    <property type="entry name" value="AAA_16"/>
</dbReference>
<dbReference type="SMART" id="SM00388">
    <property type="entry name" value="HisKA"/>
    <property type="match status" value="1"/>
</dbReference>
<dbReference type="Gene3D" id="1.10.287.130">
    <property type="match status" value="1"/>
</dbReference>
<gene>
    <name evidence="7" type="ORF">BK022_18140</name>
</gene>
<evidence type="ECO:0000256" key="3">
    <source>
        <dbReference type="ARBA" id="ARBA00022553"/>
    </source>
</evidence>
<feature type="domain" description="Histidine kinase" evidence="5">
    <location>
        <begin position="1540"/>
        <end position="1754"/>
    </location>
</feature>
<dbReference type="EC" id="2.7.13.3" evidence="2"/>